<dbReference type="AlphaFoldDB" id="A0A1A9UTF3"/>
<dbReference type="VEuPathDB" id="VectorBase:GAUT014727"/>
<accession>A0A1A9UTF3</accession>
<dbReference type="EnsemblMetazoa" id="GAUT014727-RA">
    <property type="protein sequence ID" value="GAUT014727-PA"/>
    <property type="gene ID" value="GAUT014727"/>
</dbReference>
<proteinExistence type="predicted"/>
<reference evidence="1" key="1">
    <citation type="submission" date="2020-05" db="UniProtKB">
        <authorList>
            <consortium name="EnsemblMetazoa"/>
        </authorList>
    </citation>
    <scope>IDENTIFICATION</scope>
    <source>
        <strain evidence="1">TTRI</strain>
    </source>
</reference>
<evidence type="ECO:0000313" key="1">
    <source>
        <dbReference type="EnsemblMetazoa" id="GAUT014727-PA"/>
    </source>
</evidence>
<dbReference type="Proteomes" id="UP000078200">
    <property type="component" value="Unassembled WGS sequence"/>
</dbReference>
<protein>
    <submittedName>
        <fullName evidence="1">Uncharacterized protein</fullName>
    </submittedName>
</protein>
<name>A0A1A9UTF3_GLOAU</name>
<sequence>MTKNKERTKQKNQREISPIFPKNNCNKTFVIVPIVFYAIESGNKVTCRTANESAKGLQHGVTHSEGLFTMLSFSVLLMKFLIAETFNPNGLKARQPTDKHKTIQTGGLTRHAINQTK</sequence>
<organism evidence="1 2">
    <name type="scientific">Glossina austeni</name>
    <name type="common">Savannah tsetse fly</name>
    <dbReference type="NCBI Taxonomy" id="7395"/>
    <lineage>
        <taxon>Eukaryota</taxon>
        <taxon>Metazoa</taxon>
        <taxon>Ecdysozoa</taxon>
        <taxon>Arthropoda</taxon>
        <taxon>Hexapoda</taxon>
        <taxon>Insecta</taxon>
        <taxon>Pterygota</taxon>
        <taxon>Neoptera</taxon>
        <taxon>Endopterygota</taxon>
        <taxon>Diptera</taxon>
        <taxon>Brachycera</taxon>
        <taxon>Muscomorpha</taxon>
        <taxon>Hippoboscoidea</taxon>
        <taxon>Glossinidae</taxon>
        <taxon>Glossina</taxon>
    </lineage>
</organism>
<keyword evidence="2" id="KW-1185">Reference proteome</keyword>
<evidence type="ECO:0000313" key="2">
    <source>
        <dbReference type="Proteomes" id="UP000078200"/>
    </source>
</evidence>